<dbReference type="Proteomes" id="UP001515480">
    <property type="component" value="Unassembled WGS sequence"/>
</dbReference>
<sequence length="367" mass="40803">MKLIPSLSELRLSAAVNPALSSSLAALLIAGSTMNPVPAHAMTDAAAIGKCVVSQCTAPLARCVATSPSCLANLICIQTCTNQPDEAECQIRCGDKFTDGAVEAFTKCAVTEKQCVPQRQDDGSWPIPKTEALVTSFKPEMFTGPWYISAGLNRAFDTFDCQLHRFESPSPSKLVGQLQWRIKDPVAGTNFVTRYAVQEFVQDENVPGILYNHDNEFLHYQDDWYIIGQRENEYVIVYYRGSNDAWDGYGGAVVYTKDTTVPKKWIPEIKESLAKINLKWEDFELTDNSCRAAETKLEELEADLQFVETKVAGGLQLAGKEVIKDVELLEKEVVKDVVAVEREVVKDLSILERNVKKDIQAVELKVR</sequence>
<name>A0AB34J932_PRYPA</name>
<dbReference type="EMBL" id="JBGBPQ010000011">
    <property type="protein sequence ID" value="KAL1515819.1"/>
    <property type="molecule type" value="Genomic_DNA"/>
</dbReference>
<organism evidence="3 4">
    <name type="scientific">Prymnesium parvum</name>
    <name type="common">Toxic golden alga</name>
    <dbReference type="NCBI Taxonomy" id="97485"/>
    <lineage>
        <taxon>Eukaryota</taxon>
        <taxon>Haptista</taxon>
        <taxon>Haptophyta</taxon>
        <taxon>Prymnesiophyceae</taxon>
        <taxon>Prymnesiales</taxon>
        <taxon>Prymnesiaceae</taxon>
        <taxon>Prymnesium</taxon>
    </lineage>
</organism>
<gene>
    <name evidence="3" type="ORF">AB1Y20_002435</name>
</gene>
<dbReference type="InterPro" id="IPR012674">
    <property type="entry name" value="Calycin"/>
</dbReference>
<evidence type="ECO:0000256" key="1">
    <source>
        <dbReference type="SAM" id="Coils"/>
    </source>
</evidence>
<feature type="domain" description="VDE lipocalin" evidence="2">
    <location>
        <begin position="49"/>
        <end position="288"/>
    </location>
</feature>
<dbReference type="PANTHER" id="PTHR33970:SF1">
    <property type="entry name" value="VIOLAXANTHIN DE-EPOXIDASE, CHLOROPLASTIC"/>
    <property type="match status" value="1"/>
</dbReference>
<dbReference type="GO" id="GO:0046422">
    <property type="term" value="F:violaxanthin de-epoxidase activity"/>
    <property type="evidence" value="ECO:0007669"/>
    <property type="project" value="InterPro"/>
</dbReference>
<dbReference type="InterPro" id="IPR044682">
    <property type="entry name" value="VDE"/>
</dbReference>
<dbReference type="AlphaFoldDB" id="A0AB34J932"/>
<protein>
    <recommendedName>
        <fullName evidence="2">VDE lipocalin domain-containing protein</fullName>
    </recommendedName>
</protein>
<evidence type="ECO:0000313" key="3">
    <source>
        <dbReference type="EMBL" id="KAL1515819.1"/>
    </source>
</evidence>
<dbReference type="PANTHER" id="PTHR33970">
    <property type="entry name" value="VIOLAXANTHIN DE-EPOXIDASE, CHLOROPLASTIC-RELATED"/>
    <property type="match status" value="1"/>
</dbReference>
<feature type="coiled-coil region" evidence="1">
    <location>
        <begin position="283"/>
        <end position="310"/>
    </location>
</feature>
<proteinExistence type="predicted"/>
<accession>A0AB34J932</accession>
<evidence type="ECO:0000313" key="4">
    <source>
        <dbReference type="Proteomes" id="UP001515480"/>
    </source>
</evidence>
<keyword evidence="1" id="KW-0175">Coiled coil</keyword>
<evidence type="ECO:0000259" key="2">
    <source>
        <dbReference type="Pfam" id="PF07137"/>
    </source>
</evidence>
<reference evidence="3 4" key="1">
    <citation type="journal article" date="2024" name="Science">
        <title>Giant polyketide synthase enzymes in the biosynthesis of giant marine polyether toxins.</title>
        <authorList>
            <person name="Fallon T.R."/>
            <person name="Shende V.V."/>
            <person name="Wierzbicki I.H."/>
            <person name="Pendleton A.L."/>
            <person name="Watervoot N.F."/>
            <person name="Auber R.P."/>
            <person name="Gonzalez D.J."/>
            <person name="Wisecaver J.H."/>
            <person name="Moore B.S."/>
        </authorList>
    </citation>
    <scope>NUCLEOTIDE SEQUENCE [LARGE SCALE GENOMIC DNA]</scope>
    <source>
        <strain evidence="3 4">12B1</strain>
    </source>
</reference>
<dbReference type="SUPFAM" id="SSF50814">
    <property type="entry name" value="Lipocalins"/>
    <property type="match status" value="1"/>
</dbReference>
<comment type="caution">
    <text evidence="3">The sequence shown here is derived from an EMBL/GenBank/DDBJ whole genome shotgun (WGS) entry which is preliminary data.</text>
</comment>
<dbReference type="Gene3D" id="2.40.128.20">
    <property type="match status" value="1"/>
</dbReference>
<dbReference type="Pfam" id="PF07137">
    <property type="entry name" value="VDE"/>
    <property type="match status" value="1"/>
</dbReference>
<dbReference type="InterPro" id="IPR010788">
    <property type="entry name" value="VDE_dom"/>
</dbReference>
<keyword evidence="4" id="KW-1185">Reference proteome</keyword>
<dbReference type="GO" id="GO:0010028">
    <property type="term" value="P:xanthophyll cycle"/>
    <property type="evidence" value="ECO:0007669"/>
    <property type="project" value="InterPro"/>
</dbReference>